<dbReference type="Pfam" id="PF13356">
    <property type="entry name" value="Arm-DNA-bind_3"/>
    <property type="match status" value="1"/>
</dbReference>
<evidence type="ECO:0000313" key="10">
    <source>
        <dbReference type="EMBL" id="KAB1070021.1"/>
    </source>
</evidence>
<dbReference type="InterPro" id="IPR010982">
    <property type="entry name" value="Lambda_DNA-bd_dom_sf"/>
</dbReference>
<keyword evidence="2" id="KW-0229">DNA integration</keyword>
<dbReference type="InterPro" id="IPR001387">
    <property type="entry name" value="Cro/C1-type_HTH"/>
</dbReference>
<dbReference type="SMART" id="SM00530">
    <property type="entry name" value="HTH_XRE"/>
    <property type="match status" value="1"/>
</dbReference>
<evidence type="ECO:0000259" key="8">
    <source>
        <dbReference type="PROSITE" id="PS51898"/>
    </source>
</evidence>
<feature type="region of interest" description="Disordered" evidence="6">
    <location>
        <begin position="400"/>
        <end position="448"/>
    </location>
</feature>
<evidence type="ECO:0000256" key="1">
    <source>
        <dbReference type="ARBA" id="ARBA00008857"/>
    </source>
</evidence>
<reference evidence="10 11" key="1">
    <citation type="submission" date="2019-09" db="EMBL/GenBank/DDBJ databases">
        <title>YIM 132548 draft genome.</title>
        <authorList>
            <person name="Jiang L."/>
        </authorList>
    </citation>
    <scope>NUCLEOTIDE SEQUENCE [LARGE SCALE GENOMIC DNA]</scope>
    <source>
        <strain evidence="10 11">YIM 132548</strain>
    </source>
</reference>
<dbReference type="PROSITE" id="PS50943">
    <property type="entry name" value="HTH_CROC1"/>
    <property type="match status" value="1"/>
</dbReference>
<dbReference type="PANTHER" id="PTHR30629">
    <property type="entry name" value="PROPHAGE INTEGRASE"/>
    <property type="match status" value="1"/>
</dbReference>
<dbReference type="GO" id="GO:0015074">
    <property type="term" value="P:DNA integration"/>
    <property type="evidence" value="ECO:0007669"/>
    <property type="project" value="UniProtKB-KW"/>
</dbReference>
<dbReference type="InterPro" id="IPR002104">
    <property type="entry name" value="Integrase_catalytic"/>
</dbReference>
<name>A0A6N6MGI5_9HYPH</name>
<feature type="domain" description="HTH cro/C1-type" evidence="7">
    <location>
        <begin position="458"/>
        <end position="513"/>
    </location>
</feature>
<feature type="domain" description="Core-binding (CB)" evidence="9">
    <location>
        <begin position="107"/>
        <end position="188"/>
    </location>
</feature>
<evidence type="ECO:0000259" key="9">
    <source>
        <dbReference type="PROSITE" id="PS51900"/>
    </source>
</evidence>
<dbReference type="CDD" id="cd00796">
    <property type="entry name" value="INT_Rci_Hp1_C"/>
    <property type="match status" value="1"/>
</dbReference>
<dbReference type="InterPro" id="IPR050808">
    <property type="entry name" value="Phage_Integrase"/>
</dbReference>
<gene>
    <name evidence="10" type="ORF">F6X51_23905</name>
</gene>
<evidence type="ECO:0000259" key="7">
    <source>
        <dbReference type="PROSITE" id="PS50943"/>
    </source>
</evidence>
<evidence type="ECO:0000256" key="4">
    <source>
        <dbReference type="ARBA" id="ARBA00023172"/>
    </source>
</evidence>
<organism evidence="10 11">
    <name type="scientific">Methylobacterium planeticum</name>
    <dbReference type="NCBI Taxonomy" id="2615211"/>
    <lineage>
        <taxon>Bacteria</taxon>
        <taxon>Pseudomonadati</taxon>
        <taxon>Pseudomonadota</taxon>
        <taxon>Alphaproteobacteria</taxon>
        <taxon>Hyphomicrobiales</taxon>
        <taxon>Methylobacteriaceae</taxon>
        <taxon>Methylobacterium</taxon>
    </lineage>
</organism>
<dbReference type="Pfam" id="PF00589">
    <property type="entry name" value="Phage_integrase"/>
    <property type="match status" value="1"/>
</dbReference>
<evidence type="ECO:0000256" key="2">
    <source>
        <dbReference type="ARBA" id="ARBA00022908"/>
    </source>
</evidence>
<dbReference type="SUPFAM" id="SSF47413">
    <property type="entry name" value="lambda repressor-like DNA-binding domains"/>
    <property type="match status" value="1"/>
</dbReference>
<protein>
    <submittedName>
        <fullName evidence="10">Tyrosine-type recombinase/integrase</fullName>
    </submittedName>
</protein>
<dbReference type="InterPro" id="IPR010998">
    <property type="entry name" value="Integrase_recombinase_N"/>
</dbReference>
<dbReference type="GO" id="GO:0003677">
    <property type="term" value="F:DNA binding"/>
    <property type="evidence" value="ECO:0007669"/>
    <property type="project" value="UniProtKB-UniRule"/>
</dbReference>
<dbReference type="InterPro" id="IPR044068">
    <property type="entry name" value="CB"/>
</dbReference>
<dbReference type="InterPro" id="IPR011010">
    <property type="entry name" value="DNA_brk_join_enz"/>
</dbReference>
<dbReference type="Gene3D" id="1.10.443.10">
    <property type="entry name" value="Intergrase catalytic core"/>
    <property type="match status" value="1"/>
</dbReference>
<dbReference type="InterPro" id="IPR038488">
    <property type="entry name" value="Integrase_DNA-bd_sf"/>
</dbReference>
<keyword evidence="11" id="KW-1185">Reference proteome</keyword>
<dbReference type="SUPFAM" id="SSF56349">
    <property type="entry name" value="DNA breaking-rejoining enzymes"/>
    <property type="match status" value="1"/>
</dbReference>
<comment type="caution">
    <text evidence="10">The sequence shown here is derived from an EMBL/GenBank/DDBJ whole genome shotgun (WGS) entry which is preliminary data.</text>
</comment>
<evidence type="ECO:0000256" key="5">
    <source>
        <dbReference type="PROSITE-ProRule" id="PRU01248"/>
    </source>
</evidence>
<dbReference type="PANTHER" id="PTHR30629:SF2">
    <property type="entry name" value="PROPHAGE INTEGRASE INTS-RELATED"/>
    <property type="match status" value="1"/>
</dbReference>
<feature type="domain" description="Tyr recombinase" evidence="8">
    <location>
        <begin position="210"/>
        <end position="382"/>
    </location>
</feature>
<keyword evidence="4" id="KW-0233">DNA recombination</keyword>
<dbReference type="Proteomes" id="UP000441523">
    <property type="component" value="Unassembled WGS sequence"/>
</dbReference>
<evidence type="ECO:0000256" key="6">
    <source>
        <dbReference type="SAM" id="MobiDB-lite"/>
    </source>
</evidence>
<dbReference type="InterPro" id="IPR013762">
    <property type="entry name" value="Integrase-like_cat_sf"/>
</dbReference>
<dbReference type="Pfam" id="PF13560">
    <property type="entry name" value="HTH_31"/>
    <property type="match status" value="1"/>
</dbReference>
<proteinExistence type="inferred from homology"/>
<accession>A0A6N6MGI5</accession>
<dbReference type="InterPro" id="IPR025166">
    <property type="entry name" value="Integrase_DNA_bind_dom"/>
</dbReference>
<dbReference type="EMBL" id="VZZJ01000033">
    <property type="protein sequence ID" value="KAB1070021.1"/>
    <property type="molecule type" value="Genomic_DNA"/>
</dbReference>
<keyword evidence="3 5" id="KW-0238">DNA-binding</keyword>
<dbReference type="CDD" id="cd00093">
    <property type="entry name" value="HTH_XRE"/>
    <property type="match status" value="1"/>
</dbReference>
<dbReference type="PROSITE" id="PS51898">
    <property type="entry name" value="TYR_RECOMBINASE"/>
    <property type="match status" value="1"/>
</dbReference>
<feature type="compositionally biased region" description="Polar residues" evidence="6">
    <location>
        <begin position="427"/>
        <end position="442"/>
    </location>
</feature>
<sequence length="558" mass="62492">MGVRGNIVPKVVLTVPFIRSATCPLDRKKTDYFDRNFTGFLLEVRASGRKTFHQRYSDERGRERQFKIGPADVLSLEQAKRKAQAIRAEAFLGSDPQRKRQAIRVVPTLAQLIRDRYIPHIQGYRRSWRSDEITLRLHALPKLGSLYLDEVTAEHVVDVVRGMKLDGYSPSTTNRVIIVLRFAYNLARRWKLPGASENPVTGIKLAEEHHRERFLTEVETKRLVDALSVDTNRVAANAILLLLLTGARRNEIGQAQWSYVDWRRRTLLVPLSKSGKPRRITLNAGAVALLQSVMPVPGNPFIFPCQRTGRPSPTLFSTWNRVRTRAGLPDLRLHDLRHSFASFLINRGVSLYVVQKLLGHTQIKTTQRYSHLAQETLQSAAEAAGTLVDEAATNRLNGSLLESAPTQLGAANETARGKGRSEPCPRSTASKPANSLTDTQRPSIPEMKKLRREGGRLLRLLREERGLSQRELCAMVGGGAYTFISQLETGRGRVPPDKLRVWAEALGLPPAEFAKMMLAYYDPASFEILFGDDEVVIVHGDTNALVAEATKVSLRIVH</sequence>
<dbReference type="Gene3D" id="3.30.160.390">
    <property type="entry name" value="Integrase, DNA-binding domain"/>
    <property type="match status" value="1"/>
</dbReference>
<dbReference type="GO" id="GO:0006310">
    <property type="term" value="P:DNA recombination"/>
    <property type="evidence" value="ECO:0007669"/>
    <property type="project" value="UniProtKB-KW"/>
</dbReference>
<evidence type="ECO:0000256" key="3">
    <source>
        <dbReference type="ARBA" id="ARBA00023125"/>
    </source>
</evidence>
<dbReference type="Gene3D" id="1.10.260.40">
    <property type="entry name" value="lambda repressor-like DNA-binding domains"/>
    <property type="match status" value="1"/>
</dbReference>
<dbReference type="AlphaFoldDB" id="A0A6N6MGI5"/>
<evidence type="ECO:0000313" key="11">
    <source>
        <dbReference type="Proteomes" id="UP000441523"/>
    </source>
</evidence>
<comment type="similarity">
    <text evidence="1">Belongs to the 'phage' integrase family.</text>
</comment>
<dbReference type="PROSITE" id="PS51900">
    <property type="entry name" value="CB"/>
    <property type="match status" value="1"/>
</dbReference>
<dbReference type="Gene3D" id="1.10.150.130">
    <property type="match status" value="1"/>
</dbReference>